<evidence type="ECO:0000313" key="1">
    <source>
        <dbReference type="EMBL" id="GAA4323420.1"/>
    </source>
</evidence>
<comment type="caution">
    <text evidence="1">The sequence shown here is derived from an EMBL/GenBank/DDBJ whole genome shotgun (WGS) entry which is preliminary data.</text>
</comment>
<proteinExistence type="predicted"/>
<gene>
    <name evidence="1" type="ORF">GCM10023184_10230</name>
</gene>
<organism evidence="1 2">
    <name type="scientific">Flaviaesturariibacter amylovorans</name>
    <dbReference type="NCBI Taxonomy" id="1084520"/>
    <lineage>
        <taxon>Bacteria</taxon>
        <taxon>Pseudomonadati</taxon>
        <taxon>Bacteroidota</taxon>
        <taxon>Chitinophagia</taxon>
        <taxon>Chitinophagales</taxon>
        <taxon>Chitinophagaceae</taxon>
        <taxon>Flaviaestuariibacter</taxon>
    </lineage>
</organism>
<dbReference type="RefSeq" id="WP_345253913.1">
    <property type="nucleotide sequence ID" value="NZ_BAABGY010000004.1"/>
</dbReference>
<protein>
    <submittedName>
        <fullName evidence="1">Glycosyltransferase</fullName>
    </submittedName>
</protein>
<reference evidence="2" key="1">
    <citation type="journal article" date="2019" name="Int. J. Syst. Evol. Microbiol.">
        <title>The Global Catalogue of Microorganisms (GCM) 10K type strain sequencing project: providing services to taxonomists for standard genome sequencing and annotation.</title>
        <authorList>
            <consortium name="The Broad Institute Genomics Platform"/>
            <consortium name="The Broad Institute Genome Sequencing Center for Infectious Disease"/>
            <person name="Wu L."/>
            <person name="Ma J."/>
        </authorList>
    </citation>
    <scope>NUCLEOTIDE SEQUENCE [LARGE SCALE GENOMIC DNA]</scope>
    <source>
        <strain evidence="2">JCM 17919</strain>
    </source>
</reference>
<name>A0ABP8GFU0_9BACT</name>
<dbReference type="Gene3D" id="3.40.50.2000">
    <property type="entry name" value="Glycogen Phosphorylase B"/>
    <property type="match status" value="2"/>
</dbReference>
<evidence type="ECO:0000313" key="2">
    <source>
        <dbReference type="Proteomes" id="UP001501725"/>
    </source>
</evidence>
<keyword evidence="2" id="KW-1185">Reference proteome</keyword>
<sequence>MKPPKNTLYLYPISAEGHRPGSNDYMVRLRDCLDRHYRVVNKGTSLGMADLLLKLPRYDRVYFNWIEDVPDRRFGYLQIPMLLTVLLACKLSRKKIVWFVHNNLSHYKTNRVAKRIVRVLMRSFADVTLSHSREIGGLQRLRNLHCFDHPVERAPLLPQPAAPDWDLLIWGTVSPYKGVDRFAAFAARQPSLQALRVLIAGRFADAGLEQRIRSQAPGGWEIRGHTVADEELRDFYARSRYVLFCYAPGSVLSSAALCHSLAHGKVVIGPHTGCFKELGELGLIYTYRSFDELPALIARLNAIEEPVSRAALERYLSANGWEHFERFLVERIG</sequence>
<dbReference type="Proteomes" id="UP001501725">
    <property type="component" value="Unassembled WGS sequence"/>
</dbReference>
<accession>A0ABP8GFU0</accession>
<dbReference type="EMBL" id="BAABGY010000004">
    <property type="protein sequence ID" value="GAA4323420.1"/>
    <property type="molecule type" value="Genomic_DNA"/>
</dbReference>
<dbReference type="SUPFAM" id="SSF53756">
    <property type="entry name" value="UDP-Glycosyltransferase/glycogen phosphorylase"/>
    <property type="match status" value="1"/>
</dbReference>